<feature type="region of interest" description="Disordered" evidence="1">
    <location>
        <begin position="40"/>
        <end position="67"/>
    </location>
</feature>
<name>A0AAD6YEL8_9AGAR</name>
<dbReference type="EMBL" id="JARJCW010000014">
    <property type="protein sequence ID" value="KAJ7217149.1"/>
    <property type="molecule type" value="Genomic_DNA"/>
</dbReference>
<feature type="compositionally biased region" description="Basic and acidic residues" evidence="1">
    <location>
        <begin position="195"/>
        <end position="204"/>
    </location>
</feature>
<evidence type="ECO:0000313" key="2">
    <source>
        <dbReference type="EMBL" id="KAJ7217149.1"/>
    </source>
</evidence>
<feature type="compositionally biased region" description="Polar residues" evidence="1">
    <location>
        <begin position="133"/>
        <end position="145"/>
    </location>
</feature>
<gene>
    <name evidence="2" type="ORF">GGX14DRAFT_390975</name>
</gene>
<protein>
    <submittedName>
        <fullName evidence="2">Uncharacterized protein</fullName>
    </submittedName>
</protein>
<accession>A0AAD6YEL8</accession>
<keyword evidence="3" id="KW-1185">Reference proteome</keyword>
<feature type="region of interest" description="Disordered" evidence="1">
    <location>
        <begin position="268"/>
        <end position="306"/>
    </location>
</feature>
<feature type="compositionally biased region" description="Acidic residues" evidence="1">
    <location>
        <begin position="181"/>
        <end position="194"/>
    </location>
</feature>
<comment type="caution">
    <text evidence="2">The sequence shown here is derived from an EMBL/GenBank/DDBJ whole genome shotgun (WGS) entry which is preliminary data.</text>
</comment>
<proteinExistence type="predicted"/>
<feature type="region of interest" description="Disordered" evidence="1">
    <location>
        <begin position="119"/>
        <end position="213"/>
    </location>
</feature>
<dbReference type="AlphaFoldDB" id="A0AAD6YEL8"/>
<sequence>MPDVFVPPEIAASFVAYMRAQGSTLPTSFTELSSRLTAALDNPSPLRQPLPSQQTQLPSTSPGVAGAARAAVPLPRRAGVLRRTCSAPPEDTAGREDFIAAPPLQTLPALPILRRAAPTDARMPPTPSPIPVLSSNRYGSPTIQGDGTPPSFGRNLSPLRLPSETPGASPSFGKRKALVLDEGEGSDSDDEDEADWRRREEAAQRHHKSWTGLKNESTKGCYSYTLLGVWVTARDKARAKSNQICLHFVYLRAREVILSHSKPSRSKRSVFKKFGEPPEQGSAPEAARVAPSPSPALSLASGAFWL</sequence>
<feature type="compositionally biased region" description="Low complexity" evidence="1">
    <location>
        <begin position="43"/>
        <end position="67"/>
    </location>
</feature>
<feature type="compositionally biased region" description="Low complexity" evidence="1">
    <location>
        <begin position="282"/>
        <end position="306"/>
    </location>
</feature>
<evidence type="ECO:0000313" key="3">
    <source>
        <dbReference type="Proteomes" id="UP001219525"/>
    </source>
</evidence>
<reference evidence="2" key="1">
    <citation type="submission" date="2023-03" db="EMBL/GenBank/DDBJ databases">
        <title>Massive genome expansion in bonnet fungi (Mycena s.s.) driven by repeated elements and novel gene families across ecological guilds.</title>
        <authorList>
            <consortium name="Lawrence Berkeley National Laboratory"/>
            <person name="Harder C.B."/>
            <person name="Miyauchi S."/>
            <person name="Viragh M."/>
            <person name="Kuo A."/>
            <person name="Thoen E."/>
            <person name="Andreopoulos B."/>
            <person name="Lu D."/>
            <person name="Skrede I."/>
            <person name="Drula E."/>
            <person name="Henrissat B."/>
            <person name="Morin E."/>
            <person name="Kohler A."/>
            <person name="Barry K."/>
            <person name="LaButti K."/>
            <person name="Morin E."/>
            <person name="Salamov A."/>
            <person name="Lipzen A."/>
            <person name="Mereny Z."/>
            <person name="Hegedus B."/>
            <person name="Baldrian P."/>
            <person name="Stursova M."/>
            <person name="Weitz H."/>
            <person name="Taylor A."/>
            <person name="Grigoriev I.V."/>
            <person name="Nagy L.G."/>
            <person name="Martin F."/>
            <person name="Kauserud H."/>
        </authorList>
    </citation>
    <scope>NUCLEOTIDE SEQUENCE</scope>
    <source>
        <strain evidence="2">9144</strain>
    </source>
</reference>
<dbReference type="Proteomes" id="UP001219525">
    <property type="component" value="Unassembled WGS sequence"/>
</dbReference>
<organism evidence="2 3">
    <name type="scientific">Mycena pura</name>
    <dbReference type="NCBI Taxonomy" id="153505"/>
    <lineage>
        <taxon>Eukaryota</taxon>
        <taxon>Fungi</taxon>
        <taxon>Dikarya</taxon>
        <taxon>Basidiomycota</taxon>
        <taxon>Agaricomycotina</taxon>
        <taxon>Agaricomycetes</taxon>
        <taxon>Agaricomycetidae</taxon>
        <taxon>Agaricales</taxon>
        <taxon>Marasmiineae</taxon>
        <taxon>Mycenaceae</taxon>
        <taxon>Mycena</taxon>
    </lineage>
</organism>
<evidence type="ECO:0000256" key="1">
    <source>
        <dbReference type="SAM" id="MobiDB-lite"/>
    </source>
</evidence>